<dbReference type="GO" id="GO:0009507">
    <property type="term" value="C:chloroplast"/>
    <property type="evidence" value="ECO:0007669"/>
    <property type="project" value="UniProtKB-SubCell"/>
</dbReference>
<dbReference type="Pfam" id="PF22973">
    <property type="entry name" value="GWD1_pHisD"/>
    <property type="match status" value="1"/>
</dbReference>
<dbReference type="GO" id="GO:0050521">
    <property type="term" value="F:alpha-glucan, water dikinase activity"/>
    <property type="evidence" value="ECO:0000318"/>
    <property type="project" value="GO_Central"/>
</dbReference>
<name>A0A2C9UNJ1_MANES</name>
<comment type="caution">
    <text evidence="21">The sequence shown here is derived from an EMBL/GenBank/DDBJ whole genome shotgun (WGS) entry which is preliminary data.</text>
</comment>
<keyword evidence="11" id="KW-0067">ATP-binding</keyword>
<evidence type="ECO:0000256" key="16">
    <source>
        <dbReference type="SAM" id="MobiDB-lite"/>
    </source>
</evidence>
<keyword evidence="7" id="KW-0808">Transferase</keyword>
<dbReference type="Gene3D" id="3.30.470.20">
    <property type="entry name" value="ATP-grasp fold, B domain"/>
    <property type="match status" value="1"/>
</dbReference>
<evidence type="ECO:0000256" key="7">
    <source>
        <dbReference type="ARBA" id="ARBA00022679"/>
    </source>
</evidence>
<evidence type="ECO:0000256" key="15">
    <source>
        <dbReference type="ARBA" id="ARBA00066331"/>
    </source>
</evidence>
<dbReference type="SUPFAM" id="SSF56059">
    <property type="entry name" value="Glutathione synthetase ATP-binding domain-like"/>
    <property type="match status" value="1"/>
</dbReference>
<dbReference type="GO" id="GO:0005983">
    <property type="term" value="P:starch catabolic process"/>
    <property type="evidence" value="ECO:0000318"/>
    <property type="project" value="GO_Central"/>
</dbReference>
<dbReference type="Gramene" id="Manes.13G026800.1.v8.1">
    <property type="protein sequence ID" value="Manes.13G026800.1.v8.1.CDS"/>
    <property type="gene ID" value="Manes.13G026800.v8.1"/>
</dbReference>
<dbReference type="InterPro" id="IPR002192">
    <property type="entry name" value="PPDK_AMP/ATP-bd"/>
</dbReference>
<evidence type="ECO:0000256" key="2">
    <source>
        <dbReference type="ARBA" id="ARBA00004229"/>
    </source>
</evidence>
<feature type="region of interest" description="Disordered" evidence="16">
    <location>
        <begin position="286"/>
        <end position="318"/>
    </location>
</feature>
<evidence type="ECO:0000256" key="10">
    <source>
        <dbReference type="ARBA" id="ARBA00022777"/>
    </source>
</evidence>
<feature type="domain" description="Alpha-glucan water dikinase-like N-terminal Ig-like" evidence="19">
    <location>
        <begin position="96"/>
        <end position="212"/>
    </location>
</feature>
<evidence type="ECO:0000256" key="1">
    <source>
        <dbReference type="ARBA" id="ARBA00001946"/>
    </source>
</evidence>
<comment type="cofactor">
    <cofactor evidence="1">
        <name>Mg(2+)</name>
        <dbReference type="ChEBI" id="CHEBI:18420"/>
    </cofactor>
</comment>
<comment type="subunit">
    <text evidence="4">Homodimer.</text>
</comment>
<keyword evidence="5" id="KW-0150">Chloroplast</keyword>
<keyword evidence="10" id="KW-0418">Kinase</keyword>
<dbReference type="FunFam" id="3.30.1490.20:FF:000033">
    <property type="entry name" value="alpha-glucan water dikinase, chloroplastic isoform X2"/>
    <property type="match status" value="1"/>
</dbReference>
<dbReference type="Pfam" id="PF01326">
    <property type="entry name" value="PPDK_N"/>
    <property type="match status" value="1"/>
</dbReference>
<comment type="subcellular location">
    <subcellularLocation>
        <location evidence="2">Plastid</location>
        <location evidence="2">Chloroplast</location>
    </subcellularLocation>
</comment>
<keyword evidence="9" id="KW-0547">Nucleotide-binding</keyword>
<evidence type="ECO:0000256" key="4">
    <source>
        <dbReference type="ARBA" id="ARBA00011738"/>
    </source>
</evidence>
<evidence type="ECO:0000256" key="11">
    <source>
        <dbReference type="ARBA" id="ARBA00022840"/>
    </source>
</evidence>
<feature type="domain" description="DUF7067" evidence="20">
    <location>
        <begin position="227"/>
        <end position="282"/>
    </location>
</feature>
<comment type="similarity">
    <text evidence="3">Belongs to the PEP-utilizing enzyme family.</text>
</comment>
<dbReference type="Gene3D" id="3.30.1490.20">
    <property type="entry name" value="ATP-grasp fold, A domain"/>
    <property type="match status" value="2"/>
</dbReference>
<dbReference type="PANTHER" id="PTHR46999:SF1">
    <property type="entry name" value="ALPHA-GLUCAN WATER DIKINASE 1, CHLOROPLASTIC"/>
    <property type="match status" value="1"/>
</dbReference>
<dbReference type="InterPro" id="IPR013815">
    <property type="entry name" value="ATP_grasp_subdomain_1"/>
</dbReference>
<accession>A0A2C9UNJ1</accession>
<evidence type="ECO:0000256" key="12">
    <source>
        <dbReference type="ARBA" id="ARBA00022842"/>
    </source>
</evidence>
<evidence type="ECO:0000259" key="17">
    <source>
        <dbReference type="Pfam" id="PF01326"/>
    </source>
</evidence>
<dbReference type="OrthoDB" id="6123450at2759"/>
<keyword evidence="14" id="KW-0119">Carbohydrate metabolism</keyword>
<sequence>MSNSIGHNLFQQSLIRPASFKHGSNLNSSGIPASYLFQSASVSRGLQISRSPISSSFYGKNLRVRKSKLAVVNPRPAITIPRAILAMDPASQLLGKFNLDGNVELQVFVSNHTSASTVQVHIQITCTSDSLLLHWGGKHDRKENWVLPSRYPDGTKNYKNRALRSPFVKSGSSSYLKIEIDDPAIQALEFLILDEAHNKWFKNNGDNFHVKLPAREKLIIPNISVPEELVQVQAYLRWERNGKQMYTPEQEKKEYEAARIELLEEVAKGTSIESLRARLTNKNEIKESSVSKTQSKIHAQAHRRWEKSTTSNERFQRNQRDLAQLVTKSATKKSAEEDVSVEPKPKALRAVELFAKEKEERVGGAVLNKKIFKLQDAELLVLVTKPADKMKVYVATDFKEPVTLHWALSRKGKEWLAPPPSVLPPGSVSLNEAAETQLKSISSTELSYQVQSFETEIEENFVGMPFVLFSNEKWIKNKGSDFYVELSGGPRPVQKDAGDGRGTAKVLLDTIAELESEAQKSFMHRFNIAADLMEDAKDAGELGFAGVLVWMRFMATRQLIWNKNYNVKPREISKAQDRLTDLLQNTYTSHPQYRELLRMIMSTVGRGGEGDVGQRIRDEILVIQRNNDCKGGMMEEWHQKLHNNTSPDDVVICQALMDYIKSDLDISVYWKTLNENGITKERLLSYDRAIHSEPSFRRDQKDGLLRDLGNYMRSLKAVHSGADLESAIANCMGYKDEGQGFMVGVQINPISGLPSGFPELLRFVLKHVEDRNVEALLEGLLEARQELRPLLFKSNNRLKDLLFLDIALDSTVRTAIERGYEELNDAGPEKIMYFITLVLENLALSSDDNEEFVYCLKGWNYALSMSKSKSNHWALYAKSVLDRTRLALASKAEWYQQVLQPSAEYLGSLLGVDQWAVNIFTEEIVRAGSAAAVSLLLNRLDPVLRKTAHLGSWQVISPVEAAGYVVVVDELLTVQNLSYDRPTILVARRVSGEEEIPDGTVAVLTSDMPDVLSHVSVRARNSKVCFATCFDHNILDNLRANEGKLLNLKPTSADIVYSMIEGELADLSSNKLKEVGPSPIKLIRKQFSGRYAISSEEFTGEMVGAKSRNIAHLKGKVPSWIGIPTSVALPFGVFEKVLSDGSNQEVAKKLEVLKKQLEGGESSVLRRIRETVLQLAAPPQLVQELKTKMKSSGMPWPGDEGEQRWEQAWMAIKKVWASKWNERAYFSTRKVKLDHDYLCMAVLVQEIINADYAFVIHTTNPSSEDSSEIYAEVVKGLGETLVGAYPGRALSFICKKKDLNSPQVLGYPSKPIGLFIRRSIIFRSDSNGEDLEGYAGAGLYDSVPMDEEEKVVLDYSYDPLITDESFRKSILSNIARAGSAIEELYGSPQDIEGVIRDGKLYVVQTRPQM</sequence>
<dbReference type="GO" id="GO:0005524">
    <property type="term" value="F:ATP binding"/>
    <property type="evidence" value="ECO:0007669"/>
    <property type="project" value="UniProtKB-KW"/>
</dbReference>
<proteinExistence type="inferred from homology"/>
<evidence type="ECO:0000256" key="5">
    <source>
        <dbReference type="ARBA" id="ARBA00022528"/>
    </source>
</evidence>
<protein>
    <recommendedName>
        <fullName evidence="15">alpha-glucan, water dikinase</fullName>
        <ecNumber evidence="15">2.7.9.4</ecNumber>
    </recommendedName>
</protein>
<dbReference type="GO" id="GO:0046872">
    <property type="term" value="F:metal ion binding"/>
    <property type="evidence" value="ECO:0007669"/>
    <property type="project" value="UniProtKB-KW"/>
</dbReference>
<dbReference type="Pfam" id="PF23229">
    <property type="entry name" value="DUF7067"/>
    <property type="match status" value="1"/>
</dbReference>
<keyword evidence="22" id="KW-1185">Reference proteome</keyword>
<organism evidence="21 22">
    <name type="scientific">Manihot esculenta</name>
    <name type="common">Cassava</name>
    <name type="synonym">Jatropha manihot</name>
    <dbReference type="NCBI Taxonomy" id="3983"/>
    <lineage>
        <taxon>Eukaryota</taxon>
        <taxon>Viridiplantae</taxon>
        <taxon>Streptophyta</taxon>
        <taxon>Embryophyta</taxon>
        <taxon>Tracheophyta</taxon>
        <taxon>Spermatophyta</taxon>
        <taxon>Magnoliopsida</taxon>
        <taxon>eudicotyledons</taxon>
        <taxon>Gunneridae</taxon>
        <taxon>Pentapetalae</taxon>
        <taxon>rosids</taxon>
        <taxon>fabids</taxon>
        <taxon>Malpighiales</taxon>
        <taxon>Euphorbiaceae</taxon>
        <taxon>Crotonoideae</taxon>
        <taxon>Manihoteae</taxon>
        <taxon>Manihot</taxon>
    </lineage>
</organism>
<feature type="domain" description="Alpha-glucan water dikinase-like N-terminal Ig-like" evidence="19">
    <location>
        <begin position="368"/>
        <end position="486"/>
    </location>
</feature>
<keyword evidence="13" id="KW-0809">Transit peptide</keyword>
<keyword evidence="6" id="KW-0934">Plastid</keyword>
<keyword evidence="8" id="KW-0479">Metal-binding</keyword>
<evidence type="ECO:0000256" key="8">
    <source>
        <dbReference type="ARBA" id="ARBA00022723"/>
    </source>
</evidence>
<evidence type="ECO:0000256" key="9">
    <source>
        <dbReference type="ARBA" id="ARBA00022741"/>
    </source>
</evidence>
<evidence type="ECO:0000256" key="13">
    <source>
        <dbReference type="ARBA" id="ARBA00022946"/>
    </source>
</evidence>
<evidence type="ECO:0000256" key="6">
    <source>
        <dbReference type="ARBA" id="ARBA00022640"/>
    </source>
</evidence>
<keyword evidence="12" id="KW-0460">Magnesium</keyword>
<evidence type="ECO:0000313" key="21">
    <source>
        <dbReference type="EMBL" id="OAY32550.1"/>
    </source>
</evidence>
<gene>
    <name evidence="21" type="ORF">MANES_13G026800v8</name>
</gene>
<feature type="domain" description="Pyruvate phosphate dikinase AMP/ATP-binding" evidence="17">
    <location>
        <begin position="1206"/>
        <end position="1408"/>
    </location>
</feature>
<evidence type="ECO:0000256" key="3">
    <source>
        <dbReference type="ARBA" id="ARBA00007837"/>
    </source>
</evidence>
<dbReference type="InterPro" id="IPR056301">
    <property type="entry name" value="GWD-like_N_Ig"/>
</dbReference>
<feature type="domain" description="Alpha-glucan water dikinase phosphohistidine-like" evidence="18">
    <location>
        <begin position="952"/>
        <end position="1061"/>
    </location>
</feature>
<evidence type="ECO:0000259" key="19">
    <source>
        <dbReference type="Pfam" id="PF23166"/>
    </source>
</evidence>
<dbReference type="OMA" id="NCKGYKA"/>
<dbReference type="EMBL" id="CM004399">
    <property type="protein sequence ID" value="OAY32550.1"/>
    <property type="molecule type" value="Genomic_DNA"/>
</dbReference>
<reference evidence="22" key="1">
    <citation type="journal article" date="2016" name="Nat. Biotechnol.">
        <title>Sequencing wild and cultivated cassava and related species reveals extensive interspecific hybridization and genetic diversity.</title>
        <authorList>
            <person name="Bredeson J.V."/>
            <person name="Lyons J.B."/>
            <person name="Prochnik S.E."/>
            <person name="Wu G.A."/>
            <person name="Ha C.M."/>
            <person name="Edsinger-Gonzales E."/>
            <person name="Grimwood J."/>
            <person name="Schmutz J."/>
            <person name="Rabbi I.Y."/>
            <person name="Egesi C."/>
            <person name="Nauluvula P."/>
            <person name="Lebot V."/>
            <person name="Ndunguru J."/>
            <person name="Mkamilo G."/>
            <person name="Bart R.S."/>
            <person name="Setter T.L."/>
            <person name="Gleadow R.M."/>
            <person name="Kulakow P."/>
            <person name="Ferguson M.E."/>
            <person name="Rounsley S."/>
            <person name="Rokhsar D.S."/>
        </authorList>
    </citation>
    <scope>NUCLEOTIDE SEQUENCE [LARGE SCALE GENOMIC DNA]</scope>
    <source>
        <strain evidence="22">cv. AM560-2</strain>
    </source>
</reference>
<dbReference type="STRING" id="3983.A0A2C9UNJ1"/>
<dbReference type="EC" id="2.7.9.4" evidence="15"/>
<dbReference type="Proteomes" id="UP000091857">
    <property type="component" value="Chromosome 13"/>
</dbReference>
<dbReference type="PANTHER" id="PTHR46999">
    <property type="entry name" value="ALPHA-GLUCAN WATER DIKINASE 1, CHLOROPLASTIC-RELATED"/>
    <property type="match status" value="1"/>
</dbReference>
<evidence type="ECO:0000259" key="20">
    <source>
        <dbReference type="Pfam" id="PF23229"/>
    </source>
</evidence>
<dbReference type="InterPro" id="IPR055495">
    <property type="entry name" value="CWD_DUF7067"/>
</dbReference>
<dbReference type="Pfam" id="PF23166">
    <property type="entry name" value="Ig_N_CWD1"/>
    <property type="match status" value="2"/>
</dbReference>
<dbReference type="InterPro" id="IPR054481">
    <property type="entry name" value="GWD1_pHisD"/>
</dbReference>
<evidence type="ECO:0000259" key="18">
    <source>
        <dbReference type="Pfam" id="PF22973"/>
    </source>
</evidence>
<evidence type="ECO:0000313" key="22">
    <source>
        <dbReference type="Proteomes" id="UP000091857"/>
    </source>
</evidence>
<evidence type="ECO:0000256" key="14">
    <source>
        <dbReference type="ARBA" id="ARBA00023277"/>
    </source>
</evidence>